<gene>
    <name evidence="1" type="ORF">IAA93_07530</name>
</gene>
<dbReference type="Pfam" id="PF00873">
    <property type="entry name" value="ACR_tran"/>
    <property type="match status" value="1"/>
</dbReference>
<protein>
    <submittedName>
        <fullName evidence="1">Efflux RND transporter permease subunit</fullName>
    </submittedName>
</protein>
<accession>A0A9D2ZVF2</accession>
<dbReference type="Gene3D" id="3.30.70.1430">
    <property type="entry name" value="Multidrug efflux transporter AcrB pore domain"/>
    <property type="match status" value="1"/>
</dbReference>
<dbReference type="InterPro" id="IPR027463">
    <property type="entry name" value="AcrB_DN_DC_subdom"/>
</dbReference>
<dbReference type="InterPro" id="IPR001036">
    <property type="entry name" value="Acrflvin-R"/>
</dbReference>
<dbReference type="SUPFAM" id="SSF82693">
    <property type="entry name" value="Multidrug efflux transporter AcrB pore domain, PN1, PN2, PC1 and PC2 subdomains"/>
    <property type="match status" value="1"/>
</dbReference>
<reference evidence="1" key="2">
    <citation type="submission" date="2021-04" db="EMBL/GenBank/DDBJ databases">
        <authorList>
            <person name="Gilroy R."/>
        </authorList>
    </citation>
    <scope>NUCLEOTIDE SEQUENCE</scope>
    <source>
        <strain evidence="1">MalCec1-1739</strain>
    </source>
</reference>
<comment type="caution">
    <text evidence="1">The sequence shown here is derived from an EMBL/GenBank/DDBJ whole genome shotgun (WGS) entry which is preliminary data.</text>
</comment>
<dbReference type="GO" id="GO:0042910">
    <property type="term" value="F:xenobiotic transmembrane transporter activity"/>
    <property type="evidence" value="ECO:0007669"/>
    <property type="project" value="TreeGrafter"/>
</dbReference>
<proteinExistence type="predicted"/>
<dbReference type="Proteomes" id="UP000787625">
    <property type="component" value="Unassembled WGS sequence"/>
</dbReference>
<dbReference type="AlphaFoldDB" id="A0A9D2ZVF2"/>
<reference evidence="1" key="1">
    <citation type="journal article" date="2021" name="PeerJ">
        <title>Extensive microbial diversity within the chicken gut microbiome revealed by metagenomics and culture.</title>
        <authorList>
            <person name="Gilroy R."/>
            <person name="Ravi A."/>
            <person name="Getino M."/>
            <person name="Pursley I."/>
            <person name="Horton D.L."/>
            <person name="Alikhan N.F."/>
            <person name="Baker D."/>
            <person name="Gharbi K."/>
            <person name="Hall N."/>
            <person name="Watson M."/>
            <person name="Adriaenssens E.M."/>
            <person name="Foster-Nyarko E."/>
            <person name="Jarju S."/>
            <person name="Secka A."/>
            <person name="Antonio M."/>
            <person name="Oren A."/>
            <person name="Chaudhuri R.R."/>
            <person name="La Ragione R."/>
            <person name="Hildebrand F."/>
            <person name="Pallen M.J."/>
        </authorList>
    </citation>
    <scope>NUCLEOTIDE SEQUENCE</scope>
    <source>
        <strain evidence="1">MalCec1-1739</strain>
    </source>
</reference>
<organism evidence="1 2">
    <name type="scientific">Candidatus Avibacteroides avistercoris</name>
    <dbReference type="NCBI Taxonomy" id="2840690"/>
    <lineage>
        <taxon>Bacteria</taxon>
        <taxon>Pseudomonadati</taxon>
        <taxon>Bacteroidota</taxon>
        <taxon>Bacteroidia</taxon>
        <taxon>Bacteroidales</taxon>
        <taxon>Bacteroidaceae</taxon>
        <taxon>Bacteroidaceae incertae sedis</taxon>
        <taxon>Candidatus Avibacteroides</taxon>
    </lineage>
</organism>
<feature type="non-terminal residue" evidence="1">
    <location>
        <position position="207"/>
    </location>
</feature>
<evidence type="ECO:0000313" key="2">
    <source>
        <dbReference type="Proteomes" id="UP000787625"/>
    </source>
</evidence>
<dbReference type="Gene3D" id="1.20.1640.10">
    <property type="entry name" value="Multidrug efflux transporter AcrB transmembrane domain"/>
    <property type="match status" value="1"/>
</dbReference>
<dbReference type="PANTHER" id="PTHR32063:SF24">
    <property type="entry name" value="CATION EFFLUX SYSTEM (ACRB_ACRD_ACRF FAMILY)"/>
    <property type="match status" value="1"/>
</dbReference>
<dbReference type="EMBL" id="DWUP01000176">
    <property type="protein sequence ID" value="HJD53556.1"/>
    <property type="molecule type" value="Genomic_DNA"/>
</dbReference>
<dbReference type="PANTHER" id="PTHR32063">
    <property type="match status" value="1"/>
</dbReference>
<sequence length="207" mass="22875">MNKKGFHQLYAKPILFVGLLLLLAGIYSYTRMQTNLFPEVLFPRITVIADAGQQPVDRMMITVTKPLESAVKKVPGTTVVKSSTSRSSCVIDVYFQWGLDIYALKTQLESRINEIKNYLPAGTVISTEAMNQSLFPVYGFTLESRTHCRIALRDVGNLLVRPLFSQVSGISNVVVRGGKAKEFVVKPDAMKMSALGITPAQIKDAFA</sequence>
<dbReference type="GO" id="GO:0005886">
    <property type="term" value="C:plasma membrane"/>
    <property type="evidence" value="ECO:0007669"/>
    <property type="project" value="TreeGrafter"/>
</dbReference>
<name>A0A9D2ZVF2_9BACT</name>
<evidence type="ECO:0000313" key="1">
    <source>
        <dbReference type="EMBL" id="HJD53556.1"/>
    </source>
</evidence>
<dbReference type="Gene3D" id="3.30.70.1320">
    <property type="entry name" value="Multidrug efflux transporter AcrB pore domain like"/>
    <property type="match status" value="1"/>
</dbReference>
<dbReference type="Gene3D" id="3.30.2090.10">
    <property type="entry name" value="Multidrug efflux transporter AcrB TolC docking domain, DN and DC subdomains"/>
    <property type="match status" value="1"/>
</dbReference>